<keyword evidence="2 5" id="KW-0812">Transmembrane</keyword>
<feature type="transmembrane region" description="Helical" evidence="5">
    <location>
        <begin position="34"/>
        <end position="55"/>
    </location>
</feature>
<protein>
    <submittedName>
        <fullName evidence="7">Conjugative transfer protein trbF</fullName>
    </submittedName>
</protein>
<dbReference type="Gene3D" id="3.10.450.230">
    <property type="entry name" value="VirB8 protein"/>
    <property type="match status" value="1"/>
</dbReference>
<feature type="domain" description="Bacterial virulence protein VirB8" evidence="6">
    <location>
        <begin position="13"/>
        <end position="216"/>
    </location>
</feature>
<keyword evidence="4 5" id="KW-0472">Membrane</keyword>
<evidence type="ECO:0000313" key="7">
    <source>
        <dbReference type="EMBL" id="GAM65487.1"/>
    </source>
</evidence>
<dbReference type="GO" id="GO:0016020">
    <property type="term" value="C:membrane"/>
    <property type="evidence" value="ECO:0007669"/>
    <property type="project" value="UniProtKB-SubCell"/>
</dbReference>
<evidence type="ECO:0000256" key="5">
    <source>
        <dbReference type="SAM" id="Phobius"/>
    </source>
</evidence>
<dbReference type="InterPro" id="IPR032710">
    <property type="entry name" value="NTF2-like_dom_sf"/>
</dbReference>
<evidence type="ECO:0000256" key="1">
    <source>
        <dbReference type="ARBA" id="ARBA00004167"/>
    </source>
</evidence>
<dbReference type="Proteomes" id="UP000031670">
    <property type="component" value="Unassembled WGS sequence"/>
</dbReference>
<dbReference type="EMBL" id="BBSA01000020">
    <property type="protein sequence ID" value="GAM65487.1"/>
    <property type="molecule type" value="Genomic_DNA"/>
</dbReference>
<evidence type="ECO:0000259" key="6">
    <source>
        <dbReference type="Pfam" id="PF04335"/>
    </source>
</evidence>
<keyword evidence="3 5" id="KW-1133">Transmembrane helix</keyword>
<comment type="caution">
    <text evidence="7">The sequence shown here is derived from an EMBL/GenBank/DDBJ whole genome shotgun (WGS) entry which is preliminary data.</text>
</comment>
<name>A0A0B8PL93_9VIBR</name>
<comment type="subcellular location">
    <subcellularLocation>
        <location evidence="1">Membrane</location>
        <topology evidence="1">Single-pass membrane protein</topology>
    </subcellularLocation>
</comment>
<reference evidence="7 8" key="2">
    <citation type="submission" date="2015-01" db="EMBL/GenBank/DDBJ databases">
        <authorList>
            <consortium name="NBRP consortium"/>
            <person name="Sawabe T."/>
            <person name="Meirelles P."/>
            <person name="Feng G."/>
            <person name="Sayaka M."/>
            <person name="Hattori M."/>
            <person name="Ohkuma M."/>
        </authorList>
    </citation>
    <scope>NUCLEOTIDE SEQUENCE [LARGE SCALE GENOMIC DNA]</scope>
    <source>
        <strain evidence="7 8">JCM19232</strain>
    </source>
</reference>
<evidence type="ECO:0000256" key="2">
    <source>
        <dbReference type="ARBA" id="ARBA00022692"/>
    </source>
</evidence>
<organism evidence="7 8">
    <name type="scientific">Vibrio ishigakensis</name>
    <dbReference type="NCBI Taxonomy" id="1481914"/>
    <lineage>
        <taxon>Bacteria</taxon>
        <taxon>Pseudomonadati</taxon>
        <taxon>Pseudomonadota</taxon>
        <taxon>Gammaproteobacteria</taxon>
        <taxon>Vibrionales</taxon>
        <taxon>Vibrionaceae</taxon>
        <taxon>Vibrio</taxon>
    </lineage>
</organism>
<dbReference type="CDD" id="cd16425">
    <property type="entry name" value="TrbF"/>
    <property type="match status" value="1"/>
</dbReference>
<evidence type="ECO:0000313" key="8">
    <source>
        <dbReference type="Proteomes" id="UP000031670"/>
    </source>
</evidence>
<dbReference type="Pfam" id="PF04335">
    <property type="entry name" value="VirB8"/>
    <property type="match status" value="1"/>
</dbReference>
<dbReference type="InterPro" id="IPR035658">
    <property type="entry name" value="TrbF"/>
</dbReference>
<evidence type="ECO:0000256" key="4">
    <source>
        <dbReference type="ARBA" id="ARBA00023136"/>
    </source>
</evidence>
<dbReference type="SUPFAM" id="SSF54427">
    <property type="entry name" value="NTF2-like"/>
    <property type="match status" value="1"/>
</dbReference>
<sequence>MSEQSDYSILYQRAREEWDERLGSVVQQAHNWKIFAFCSLIVAALAVAGAGYIGAQSKIEPFVIGIKNGDEIIGVASVNELPTKQLDALKVKELERFVVDLRSVLVDVNAADRAVRRAWSKLIPNSPAQTQISETFNQENPFERAKRELVKVEIQSTLPISDNTWQVEWIETLTDPKGALIDTPRFKATINTRTVQPSNKTQMKQNPLGFWIETFNDVQIN</sequence>
<accession>A0A0B8PL93</accession>
<reference evidence="7 8" key="1">
    <citation type="submission" date="2015-01" db="EMBL/GenBank/DDBJ databases">
        <title>Vibrio sp. C5 JCM 19232 whole genome shotgun sequence.</title>
        <authorList>
            <person name="Sawabe T."/>
            <person name="Meirelles P."/>
            <person name="Feng G."/>
            <person name="Sayaka M."/>
            <person name="Hattori M."/>
            <person name="Ohkuma M."/>
        </authorList>
    </citation>
    <scope>NUCLEOTIDE SEQUENCE [LARGE SCALE GENOMIC DNA]</scope>
    <source>
        <strain evidence="7 8">JCM19232</strain>
    </source>
</reference>
<dbReference type="AlphaFoldDB" id="A0A0B8PL93"/>
<dbReference type="InterPro" id="IPR007430">
    <property type="entry name" value="VirB8"/>
</dbReference>
<gene>
    <name evidence="7" type="ORF">JCM19232_4987</name>
</gene>
<evidence type="ECO:0000256" key="3">
    <source>
        <dbReference type="ARBA" id="ARBA00022989"/>
    </source>
</evidence>
<proteinExistence type="predicted"/>